<proteinExistence type="predicted"/>
<feature type="compositionally biased region" description="Low complexity" evidence="1">
    <location>
        <begin position="1"/>
        <end position="15"/>
    </location>
</feature>
<dbReference type="InterPro" id="IPR012337">
    <property type="entry name" value="RNaseH-like_sf"/>
</dbReference>
<evidence type="ECO:0000313" key="4">
    <source>
        <dbReference type="EMBL" id="CAD6257268.1"/>
    </source>
</evidence>
<feature type="domain" description="hAT-like transposase RNase-H fold" evidence="3">
    <location>
        <begin position="181"/>
        <end position="280"/>
    </location>
</feature>
<dbReference type="GO" id="GO:0003677">
    <property type="term" value="F:DNA binding"/>
    <property type="evidence" value="ECO:0007669"/>
    <property type="project" value="InterPro"/>
</dbReference>
<accession>A0A811QIB1</accession>
<evidence type="ECO:0000259" key="3">
    <source>
        <dbReference type="Pfam" id="PF14372"/>
    </source>
</evidence>
<evidence type="ECO:0008006" key="6">
    <source>
        <dbReference type="Google" id="ProtNLM"/>
    </source>
</evidence>
<reference evidence="4" key="1">
    <citation type="submission" date="2020-10" db="EMBL/GenBank/DDBJ databases">
        <authorList>
            <person name="Han B."/>
            <person name="Lu T."/>
            <person name="Zhao Q."/>
            <person name="Huang X."/>
            <person name="Zhao Y."/>
        </authorList>
    </citation>
    <scope>NUCLEOTIDE SEQUENCE</scope>
</reference>
<sequence>MVSRNTRSSRNNQRSAPTENERELNDNVNVNASEADKEASGAAATQTETESPTGRNSALKIKQAKKKTSPGWKHFNEIFVEENVDDMVIKKAMAACMYCDDVLTAPSNQDNASSNDVCVDTVISTLNGHGSVHCAVKFFHKLVLCYPDKYSSHAPAREKWDYAAALCSYLEIFYDDTKLLSGSHYPIANLFFSEFCEINLKIIEWLKSNDKFVVSMTKSMKEKFDKYWDMSNIALAVACFLDPRYKMKVVEFYYSEMSDDYGFDDIYEFKKILQKLYDSYASKYGSSAASFVQESEPRTARTSRTSQCYVDLNEEQKRKRLSSFLRDNTEPSQEQTDFEQYIKDPLLTWKEGDYFDILSWWKTHSTKYPILGRLARDVLAIPASTVASESAFSAGGRVVDKYRIRLDPQVVEALICSKDWIRASREDQSGVASILDDLAGLATNDEAEQDEGDHVDGDAAHIIVDQEEI</sequence>
<feature type="compositionally biased region" description="Polar residues" evidence="1">
    <location>
        <begin position="43"/>
        <end position="56"/>
    </location>
</feature>
<gene>
    <name evidence="4" type="ORF">NCGR_LOCUS40758</name>
</gene>
<keyword evidence="5" id="KW-1185">Reference proteome</keyword>
<dbReference type="Pfam" id="PF14372">
    <property type="entry name" value="hAT-like_RNase-H"/>
    <property type="match status" value="1"/>
</dbReference>
<feature type="domain" description="HAT C-terminal dimerisation" evidence="2">
    <location>
        <begin position="338"/>
        <end position="421"/>
    </location>
</feature>
<dbReference type="PANTHER" id="PTHR23272">
    <property type="entry name" value="BED FINGER-RELATED"/>
    <property type="match status" value="1"/>
</dbReference>
<dbReference type="GO" id="GO:0046983">
    <property type="term" value="F:protein dimerization activity"/>
    <property type="evidence" value="ECO:0007669"/>
    <property type="project" value="InterPro"/>
</dbReference>
<dbReference type="InterPro" id="IPR025525">
    <property type="entry name" value="hAT-like_transposase_RNase-H"/>
</dbReference>
<dbReference type="SUPFAM" id="SSF53098">
    <property type="entry name" value="Ribonuclease H-like"/>
    <property type="match status" value="1"/>
</dbReference>
<name>A0A811QIB1_9POAL</name>
<dbReference type="Proteomes" id="UP000604825">
    <property type="component" value="Unassembled WGS sequence"/>
</dbReference>
<evidence type="ECO:0000256" key="1">
    <source>
        <dbReference type="SAM" id="MobiDB-lite"/>
    </source>
</evidence>
<dbReference type="AlphaFoldDB" id="A0A811QIB1"/>
<comment type="caution">
    <text evidence="4">The sequence shown here is derived from an EMBL/GenBank/DDBJ whole genome shotgun (WGS) entry which is preliminary data.</text>
</comment>
<evidence type="ECO:0000313" key="5">
    <source>
        <dbReference type="Proteomes" id="UP000604825"/>
    </source>
</evidence>
<dbReference type="InterPro" id="IPR008906">
    <property type="entry name" value="HATC_C_dom"/>
</dbReference>
<protein>
    <recommendedName>
        <fullName evidence="6">Zinc finger BED domain-containing protein RICESLEEPER 2-like</fullName>
    </recommendedName>
</protein>
<dbReference type="PANTHER" id="PTHR23272:SF187">
    <property type="entry name" value="AC9 TRANSPOSASE-RELATED"/>
    <property type="match status" value="1"/>
</dbReference>
<dbReference type="EMBL" id="CAJGYO010000010">
    <property type="protein sequence ID" value="CAD6257268.1"/>
    <property type="molecule type" value="Genomic_DNA"/>
</dbReference>
<organism evidence="4 5">
    <name type="scientific">Miscanthus lutarioriparius</name>
    <dbReference type="NCBI Taxonomy" id="422564"/>
    <lineage>
        <taxon>Eukaryota</taxon>
        <taxon>Viridiplantae</taxon>
        <taxon>Streptophyta</taxon>
        <taxon>Embryophyta</taxon>
        <taxon>Tracheophyta</taxon>
        <taxon>Spermatophyta</taxon>
        <taxon>Magnoliopsida</taxon>
        <taxon>Liliopsida</taxon>
        <taxon>Poales</taxon>
        <taxon>Poaceae</taxon>
        <taxon>PACMAD clade</taxon>
        <taxon>Panicoideae</taxon>
        <taxon>Andropogonodae</taxon>
        <taxon>Andropogoneae</taxon>
        <taxon>Saccharinae</taxon>
        <taxon>Miscanthus</taxon>
    </lineage>
</organism>
<feature type="region of interest" description="Disordered" evidence="1">
    <location>
        <begin position="1"/>
        <end position="66"/>
    </location>
</feature>
<evidence type="ECO:0000259" key="2">
    <source>
        <dbReference type="Pfam" id="PF05699"/>
    </source>
</evidence>
<dbReference type="Pfam" id="PF05699">
    <property type="entry name" value="Dimer_Tnp_hAT"/>
    <property type="match status" value="1"/>
</dbReference>
<dbReference type="OrthoDB" id="695011at2759"/>